<comment type="caution">
    <text evidence="3">The sequence shown here is derived from an EMBL/GenBank/DDBJ whole genome shotgun (WGS) entry which is preliminary data.</text>
</comment>
<dbReference type="CDD" id="cd11301">
    <property type="entry name" value="Fut1_Fut2_like"/>
    <property type="match status" value="1"/>
</dbReference>
<dbReference type="Pfam" id="PF01531">
    <property type="entry name" value="Glyco_transf_11"/>
    <property type="match status" value="1"/>
</dbReference>
<accession>A0AAV5NW93</accession>
<evidence type="ECO:0000256" key="1">
    <source>
        <dbReference type="ARBA" id="ARBA00022676"/>
    </source>
</evidence>
<dbReference type="PANTHER" id="PTHR11927:SF9">
    <property type="entry name" value="L-FUCOSYLTRANSFERASE"/>
    <property type="match status" value="1"/>
</dbReference>
<dbReference type="GO" id="GO:0005975">
    <property type="term" value="P:carbohydrate metabolic process"/>
    <property type="evidence" value="ECO:0007669"/>
    <property type="project" value="InterPro"/>
</dbReference>
<dbReference type="GO" id="GO:0016020">
    <property type="term" value="C:membrane"/>
    <property type="evidence" value="ECO:0007669"/>
    <property type="project" value="InterPro"/>
</dbReference>
<protein>
    <submittedName>
        <fullName evidence="3">Alpha-1,2-fucosyltransferase</fullName>
    </submittedName>
</protein>
<evidence type="ECO:0000313" key="3">
    <source>
        <dbReference type="EMBL" id="GLQ74594.1"/>
    </source>
</evidence>
<dbReference type="RefSeq" id="WP_224055278.1">
    <property type="nucleotide sequence ID" value="NZ_AP025147.1"/>
</dbReference>
<gene>
    <name evidence="3" type="ORF">GCM10007932_39550</name>
</gene>
<keyword evidence="4" id="KW-1185">Reference proteome</keyword>
<reference evidence="4" key="1">
    <citation type="journal article" date="2019" name="Int. J. Syst. Evol. Microbiol.">
        <title>The Global Catalogue of Microorganisms (GCM) 10K type strain sequencing project: providing services to taxonomists for standard genome sequencing and annotation.</title>
        <authorList>
            <consortium name="The Broad Institute Genomics Platform"/>
            <consortium name="The Broad Institute Genome Sequencing Center for Infectious Disease"/>
            <person name="Wu L."/>
            <person name="Ma J."/>
        </authorList>
    </citation>
    <scope>NUCLEOTIDE SEQUENCE [LARGE SCALE GENOMIC DNA]</scope>
    <source>
        <strain evidence="4">NBRC 15640</strain>
    </source>
</reference>
<dbReference type="Proteomes" id="UP001156690">
    <property type="component" value="Unassembled WGS sequence"/>
</dbReference>
<dbReference type="PANTHER" id="PTHR11927">
    <property type="entry name" value="GALACTOSIDE 2-L-FUCOSYLTRANSFERASE"/>
    <property type="match status" value="1"/>
</dbReference>
<dbReference type="AlphaFoldDB" id="A0AAV5NW93"/>
<evidence type="ECO:0000256" key="2">
    <source>
        <dbReference type="ARBA" id="ARBA00022679"/>
    </source>
</evidence>
<dbReference type="EMBL" id="BSNX01000056">
    <property type="protein sequence ID" value="GLQ74594.1"/>
    <property type="molecule type" value="Genomic_DNA"/>
</dbReference>
<dbReference type="InterPro" id="IPR002516">
    <property type="entry name" value="Glyco_trans_11"/>
</dbReference>
<dbReference type="Gene3D" id="3.40.50.11350">
    <property type="match status" value="1"/>
</dbReference>
<proteinExistence type="predicted"/>
<keyword evidence="1" id="KW-0328">Glycosyltransferase</keyword>
<evidence type="ECO:0000313" key="4">
    <source>
        <dbReference type="Proteomes" id="UP001156690"/>
    </source>
</evidence>
<dbReference type="GO" id="GO:0008107">
    <property type="term" value="F:galactoside 2-alpha-L-fucosyltransferase activity"/>
    <property type="evidence" value="ECO:0007669"/>
    <property type="project" value="InterPro"/>
</dbReference>
<sequence length="268" mass="30842">MRVILNGGLGNQLFQLSEAYSSIGAKEVDVSIVQSTWFQKYVLKQRPVNYELGNFLFEGKCIKTKFSYLTFVLVILHKVLKAISGSRLFLLYDDENNGIIDIKYGYFQNVEQAKNIAKKIKINPDKIDQVNLDITREISDNHSLCIHVRKGDYSLPENSYFSQCSSQYYQSVINHSSANKIYVFSNDTAWCRSSKIFPEDTVYIEHNIGSLAYLDVFLISKAHEICIANSTFSQWAALLSDAVVYCPKHYYNNRESNHYLDSWILMDN</sequence>
<organism evidence="3 4">
    <name type="scientific">Vibrio penaeicida</name>
    <dbReference type="NCBI Taxonomy" id="104609"/>
    <lineage>
        <taxon>Bacteria</taxon>
        <taxon>Pseudomonadati</taxon>
        <taxon>Pseudomonadota</taxon>
        <taxon>Gammaproteobacteria</taxon>
        <taxon>Vibrionales</taxon>
        <taxon>Vibrionaceae</taxon>
        <taxon>Vibrio</taxon>
    </lineage>
</organism>
<keyword evidence="2" id="KW-0808">Transferase</keyword>
<name>A0AAV5NW93_9VIBR</name>